<dbReference type="PANTHER" id="PTHR43833:SF9">
    <property type="entry name" value="POTASSIUM CHANNEL PROTEIN YUGO-RELATED"/>
    <property type="match status" value="1"/>
</dbReference>
<evidence type="ECO:0000313" key="6">
    <source>
        <dbReference type="Proteomes" id="UP000184600"/>
    </source>
</evidence>
<dbReference type="SUPFAM" id="SSF81324">
    <property type="entry name" value="Voltage-gated potassium channels"/>
    <property type="match status" value="1"/>
</dbReference>
<dbReference type="AlphaFoldDB" id="A0A1M7Z148"/>
<dbReference type="InterPro" id="IPR013099">
    <property type="entry name" value="K_chnl_dom"/>
</dbReference>
<accession>A0A1M7Z148</accession>
<feature type="domain" description="RCK N-terminal" evidence="3">
    <location>
        <begin position="138"/>
        <end position="237"/>
    </location>
</feature>
<feature type="transmembrane region" description="Helical" evidence="2">
    <location>
        <begin position="20"/>
        <end position="42"/>
    </location>
</feature>
<organism evidence="5 6">
    <name type="scientific">Vibrio quintilis</name>
    <dbReference type="NCBI Taxonomy" id="1117707"/>
    <lineage>
        <taxon>Bacteria</taxon>
        <taxon>Pseudomonadati</taxon>
        <taxon>Pseudomonadota</taxon>
        <taxon>Gammaproteobacteria</taxon>
        <taxon>Vibrionales</taxon>
        <taxon>Vibrionaceae</taxon>
        <taxon>Vibrio</taxon>
    </lineage>
</organism>
<dbReference type="EMBL" id="FRFG01000073">
    <property type="protein sequence ID" value="SHO58679.1"/>
    <property type="molecule type" value="Genomic_DNA"/>
</dbReference>
<dbReference type="Proteomes" id="UP000184600">
    <property type="component" value="Unassembled WGS sequence"/>
</dbReference>
<dbReference type="InterPro" id="IPR036291">
    <property type="entry name" value="NAD(P)-bd_dom_sf"/>
</dbReference>
<dbReference type="SUPFAM" id="SSF51735">
    <property type="entry name" value="NAD(P)-binding Rossmann-fold domains"/>
    <property type="match status" value="1"/>
</dbReference>
<dbReference type="GO" id="GO:0005886">
    <property type="term" value="C:plasma membrane"/>
    <property type="evidence" value="ECO:0007669"/>
    <property type="project" value="UniProtKB-SubCell"/>
</dbReference>
<proteinExistence type="predicted"/>
<protein>
    <submittedName>
        <fullName evidence="5">Voltage-gated potassium channel</fullName>
    </submittedName>
</protein>
<sequence>MMILRNPLLLTMLQRIVGQTRWRLLVAIYLGHFLATWVLLFACNEPIAKNVYDYVYFYVVSSSTIGFGDLSPVTNAGKLVFALLIAPLGIALFAVLLAKLGELYFILRKKILTGEIEIHHCQDHIVIFGWQPERTPKLIDLIHAEDKQVVIVSDEEGLEHPLIDTEIRYVNVGSYITEKALQRLSLDTCTSVVINTGDDAKNYLACVAVDQFLKKIQADAHIVVYADNEDIQALLESTSRKIEVIYVHKEHLLSRSALFAGSSSCSEALLNPYISATQYTLQLPPDIETIDFLKLSTVLRQHFGVIAIGISDKDDKLGRNLVLNPNDTTPLKAGDYVHYIANTPLDLIHSQLESLLCSTN</sequence>
<evidence type="ECO:0000256" key="1">
    <source>
        <dbReference type="ARBA" id="ARBA00004651"/>
    </source>
</evidence>
<keyword evidence="2" id="KW-0472">Membrane</keyword>
<dbReference type="GO" id="GO:0034220">
    <property type="term" value="P:monoatomic ion transmembrane transport"/>
    <property type="evidence" value="ECO:0007669"/>
    <property type="project" value="UniProtKB-KW"/>
</dbReference>
<dbReference type="STRING" id="1117707.VQ7734_04451"/>
<reference evidence="6" key="1">
    <citation type="submission" date="2016-12" db="EMBL/GenBank/DDBJ databases">
        <authorList>
            <person name="Rodrigo-Torres L."/>
            <person name="Arahal R.D."/>
            <person name="Lucena T."/>
        </authorList>
    </citation>
    <scope>NUCLEOTIDE SEQUENCE [LARGE SCALE GENOMIC DNA]</scope>
</reference>
<keyword evidence="5" id="KW-0407">Ion channel</keyword>
<feature type="transmembrane region" description="Helical" evidence="2">
    <location>
        <begin position="79"/>
        <end position="100"/>
    </location>
</feature>
<dbReference type="OrthoDB" id="9813518at2"/>
<dbReference type="PANTHER" id="PTHR43833">
    <property type="entry name" value="POTASSIUM CHANNEL PROTEIN 2-RELATED-RELATED"/>
    <property type="match status" value="1"/>
</dbReference>
<dbReference type="Gene3D" id="3.40.50.720">
    <property type="entry name" value="NAD(P)-binding Rossmann-like Domain"/>
    <property type="match status" value="1"/>
</dbReference>
<dbReference type="Pfam" id="PF07885">
    <property type="entry name" value="Ion_trans_2"/>
    <property type="match status" value="1"/>
</dbReference>
<dbReference type="Pfam" id="PF02254">
    <property type="entry name" value="TrkA_N"/>
    <property type="match status" value="1"/>
</dbReference>
<evidence type="ECO:0000259" key="4">
    <source>
        <dbReference type="Pfam" id="PF07885"/>
    </source>
</evidence>
<keyword evidence="5" id="KW-0406">Ion transport</keyword>
<dbReference type="GO" id="GO:0006813">
    <property type="term" value="P:potassium ion transport"/>
    <property type="evidence" value="ECO:0007669"/>
    <property type="project" value="InterPro"/>
</dbReference>
<dbReference type="InterPro" id="IPR050721">
    <property type="entry name" value="Trk_Ktr_HKT_K-transport"/>
</dbReference>
<dbReference type="RefSeq" id="WP_073586119.1">
    <property type="nucleotide sequence ID" value="NZ_AP024898.1"/>
</dbReference>
<dbReference type="InterPro" id="IPR003148">
    <property type="entry name" value="RCK_N"/>
</dbReference>
<keyword evidence="2" id="KW-0812">Transmembrane</keyword>
<keyword evidence="2" id="KW-1133">Transmembrane helix</keyword>
<name>A0A1M7Z148_9VIBR</name>
<gene>
    <name evidence="5" type="ORF">VQ7734_04451</name>
</gene>
<evidence type="ECO:0000259" key="3">
    <source>
        <dbReference type="Pfam" id="PF02254"/>
    </source>
</evidence>
<dbReference type="Gene3D" id="1.10.287.70">
    <property type="match status" value="1"/>
</dbReference>
<keyword evidence="5" id="KW-0813">Transport</keyword>
<feature type="domain" description="Potassium channel" evidence="4">
    <location>
        <begin position="38"/>
        <end position="103"/>
    </location>
</feature>
<keyword evidence="6" id="KW-1185">Reference proteome</keyword>
<evidence type="ECO:0000256" key="2">
    <source>
        <dbReference type="SAM" id="Phobius"/>
    </source>
</evidence>
<comment type="subcellular location">
    <subcellularLocation>
        <location evidence="1">Cell membrane</location>
        <topology evidence="1">Multi-pass membrane protein</topology>
    </subcellularLocation>
</comment>
<evidence type="ECO:0000313" key="5">
    <source>
        <dbReference type="EMBL" id="SHO58679.1"/>
    </source>
</evidence>